<sequence length="388" mass="44542">MLSETESDVEIDVVATAAALTKADLGHEKLFPGDTIEYYSMAFVFGDPRGHHTAKVLSVTSENVEYPLRLDTQEILPVTQMIKRKLNRRGEELTAPNAKWRKIRTFHLVDGRVNGKTRADRLNEGMKSVFAKSMASVKKKMATERAAQNTRVISSFFKAKPLSEASRPDSFERSLKSPQKKRPRIDLTPPSGSKKRNVEVDDRHASRPHKAHASPSGKRREYGRDGRSPSKLKLTAFVDQVEEKKKPSHKLTLNEFLALEEKKKQSGDNTSSSLKREGKSSWERARQKHRQGLKEKQKVTKNTLDTWITTNKNENSRRTDHSSRPHSDKTRESEQKPNGRLNFIMKSSHEPSPKKAKKKMKRDHDRKSEHRREKDTEETTQWFSRRGV</sequence>
<accession>A0A8K1CNF3</accession>
<feature type="compositionally biased region" description="Basic and acidic residues" evidence="1">
    <location>
        <begin position="196"/>
        <end position="205"/>
    </location>
</feature>
<reference evidence="2" key="1">
    <citation type="submission" date="2019-03" db="EMBL/GenBank/DDBJ databases">
        <title>Long read genome sequence of the mycoparasitic Pythium oligandrum ATCC 38472 isolated from sugarbeet rhizosphere.</title>
        <authorList>
            <person name="Gaulin E."/>
        </authorList>
    </citation>
    <scope>NUCLEOTIDE SEQUENCE</scope>
    <source>
        <strain evidence="2">ATCC 38472_TT</strain>
    </source>
</reference>
<evidence type="ECO:0000256" key="1">
    <source>
        <dbReference type="SAM" id="MobiDB-lite"/>
    </source>
</evidence>
<feature type="compositionally biased region" description="Basic and acidic residues" evidence="1">
    <location>
        <begin position="362"/>
        <end position="377"/>
    </location>
</feature>
<feature type="compositionally biased region" description="Polar residues" evidence="1">
    <location>
        <begin position="300"/>
        <end position="313"/>
    </location>
</feature>
<protein>
    <submittedName>
        <fullName evidence="2">Uncharacterized protein</fullName>
    </submittedName>
</protein>
<feature type="compositionally biased region" description="Basic and acidic residues" evidence="1">
    <location>
        <begin position="314"/>
        <end position="337"/>
    </location>
</feature>
<proteinExistence type="predicted"/>
<keyword evidence="3" id="KW-1185">Reference proteome</keyword>
<evidence type="ECO:0000313" key="3">
    <source>
        <dbReference type="Proteomes" id="UP000794436"/>
    </source>
</evidence>
<gene>
    <name evidence="2" type="ORF">Poli38472_003575</name>
</gene>
<feature type="compositionally biased region" description="Polar residues" evidence="1">
    <location>
        <begin position="379"/>
        <end position="388"/>
    </location>
</feature>
<dbReference type="OrthoDB" id="79647at2759"/>
<organism evidence="2 3">
    <name type="scientific">Pythium oligandrum</name>
    <name type="common">Mycoparasitic fungus</name>
    <dbReference type="NCBI Taxonomy" id="41045"/>
    <lineage>
        <taxon>Eukaryota</taxon>
        <taxon>Sar</taxon>
        <taxon>Stramenopiles</taxon>
        <taxon>Oomycota</taxon>
        <taxon>Peronosporomycetes</taxon>
        <taxon>Pythiales</taxon>
        <taxon>Pythiaceae</taxon>
        <taxon>Pythium</taxon>
    </lineage>
</organism>
<feature type="compositionally biased region" description="Basic and acidic residues" evidence="1">
    <location>
        <begin position="274"/>
        <end position="285"/>
    </location>
</feature>
<feature type="region of interest" description="Disordered" evidence="1">
    <location>
        <begin position="259"/>
        <end position="388"/>
    </location>
</feature>
<comment type="caution">
    <text evidence="2">The sequence shown here is derived from an EMBL/GenBank/DDBJ whole genome shotgun (WGS) entry which is preliminary data.</text>
</comment>
<feature type="region of interest" description="Disordered" evidence="1">
    <location>
        <begin position="165"/>
        <end position="231"/>
    </location>
</feature>
<dbReference type="EMBL" id="SPLM01000036">
    <property type="protein sequence ID" value="TMW65810.1"/>
    <property type="molecule type" value="Genomic_DNA"/>
</dbReference>
<dbReference type="Proteomes" id="UP000794436">
    <property type="component" value="Unassembled WGS sequence"/>
</dbReference>
<dbReference type="AlphaFoldDB" id="A0A8K1CNF3"/>
<feature type="compositionally biased region" description="Basic and acidic residues" evidence="1">
    <location>
        <begin position="218"/>
        <end position="228"/>
    </location>
</feature>
<evidence type="ECO:0000313" key="2">
    <source>
        <dbReference type="EMBL" id="TMW65810.1"/>
    </source>
</evidence>
<name>A0A8K1CNF3_PYTOL</name>
<feature type="compositionally biased region" description="Basic and acidic residues" evidence="1">
    <location>
        <begin position="166"/>
        <end position="175"/>
    </location>
</feature>